<comment type="caution">
    <text evidence="1">The sequence shown here is derived from an EMBL/GenBank/DDBJ whole genome shotgun (WGS) entry which is preliminary data.</text>
</comment>
<name>A0A8X6LU05_TRICU</name>
<evidence type="ECO:0000313" key="1">
    <source>
        <dbReference type="EMBL" id="GFR20617.1"/>
    </source>
</evidence>
<proteinExistence type="predicted"/>
<evidence type="ECO:0000313" key="2">
    <source>
        <dbReference type="Proteomes" id="UP000887116"/>
    </source>
</evidence>
<keyword evidence="2" id="KW-1185">Reference proteome</keyword>
<protein>
    <submittedName>
        <fullName evidence="1">Uncharacterized protein</fullName>
    </submittedName>
</protein>
<dbReference type="AlphaFoldDB" id="A0A8X6LU05"/>
<accession>A0A8X6LU05</accession>
<dbReference type="Proteomes" id="UP000887116">
    <property type="component" value="Unassembled WGS sequence"/>
</dbReference>
<reference evidence="1" key="1">
    <citation type="submission" date="2020-07" db="EMBL/GenBank/DDBJ databases">
        <title>Multicomponent nature underlies the extraordinary mechanical properties of spider dragline silk.</title>
        <authorList>
            <person name="Kono N."/>
            <person name="Nakamura H."/>
            <person name="Mori M."/>
            <person name="Yoshida Y."/>
            <person name="Ohtoshi R."/>
            <person name="Malay A.D."/>
            <person name="Moran D.A.P."/>
            <person name="Tomita M."/>
            <person name="Numata K."/>
            <person name="Arakawa K."/>
        </authorList>
    </citation>
    <scope>NUCLEOTIDE SEQUENCE</scope>
</reference>
<sequence>MLSMNMTIKCENWDYSFSFCTFEKVNKLHSINLAFVFRIRIISKGHSAAKVPAINVDAPSKKTFGLLQKSLNLLLARSMQYNEGSFIGN</sequence>
<gene>
    <name evidence="1" type="ORF">TNCT_707791</name>
</gene>
<organism evidence="1 2">
    <name type="scientific">Trichonephila clavata</name>
    <name type="common">Joro spider</name>
    <name type="synonym">Nephila clavata</name>
    <dbReference type="NCBI Taxonomy" id="2740835"/>
    <lineage>
        <taxon>Eukaryota</taxon>
        <taxon>Metazoa</taxon>
        <taxon>Ecdysozoa</taxon>
        <taxon>Arthropoda</taxon>
        <taxon>Chelicerata</taxon>
        <taxon>Arachnida</taxon>
        <taxon>Araneae</taxon>
        <taxon>Araneomorphae</taxon>
        <taxon>Entelegynae</taxon>
        <taxon>Araneoidea</taxon>
        <taxon>Nephilidae</taxon>
        <taxon>Trichonephila</taxon>
    </lineage>
</organism>
<dbReference type="EMBL" id="BMAO01027932">
    <property type="protein sequence ID" value="GFR20617.1"/>
    <property type="molecule type" value="Genomic_DNA"/>
</dbReference>